<protein>
    <submittedName>
        <fullName evidence="6">Helix-turn-helix domain-containing protein</fullName>
    </submittedName>
</protein>
<reference evidence="6 7" key="1">
    <citation type="submission" date="2024-06" db="EMBL/GenBank/DDBJ databases">
        <title>The Natural Products Discovery Center: Release of the First 8490 Sequenced Strains for Exploring Actinobacteria Biosynthetic Diversity.</title>
        <authorList>
            <person name="Kalkreuter E."/>
            <person name="Kautsar S.A."/>
            <person name="Yang D."/>
            <person name="Bader C.D."/>
            <person name="Teijaro C.N."/>
            <person name="Fluegel L."/>
            <person name="Davis C.M."/>
            <person name="Simpson J.R."/>
            <person name="Lauterbach L."/>
            <person name="Steele A.D."/>
            <person name="Gui C."/>
            <person name="Meng S."/>
            <person name="Li G."/>
            <person name="Viehrig K."/>
            <person name="Ye F."/>
            <person name="Su P."/>
            <person name="Kiefer A.F."/>
            <person name="Nichols A."/>
            <person name="Cepeda A.J."/>
            <person name="Yan W."/>
            <person name="Fan B."/>
            <person name="Jiang Y."/>
            <person name="Adhikari A."/>
            <person name="Zheng C.-J."/>
            <person name="Schuster L."/>
            <person name="Cowan T.M."/>
            <person name="Smanski M.J."/>
            <person name="Chevrette M.G."/>
            <person name="De Carvalho L.P.S."/>
            <person name="Shen B."/>
        </authorList>
    </citation>
    <scope>NUCLEOTIDE SEQUENCE [LARGE SCALE GENOMIC DNA]</scope>
    <source>
        <strain evidence="6 7">NPDC033843</strain>
    </source>
</reference>
<dbReference type="InterPro" id="IPR018062">
    <property type="entry name" value="HTH_AraC-typ_CS"/>
</dbReference>
<dbReference type="RefSeq" id="WP_361702486.1">
    <property type="nucleotide sequence ID" value="NZ_JBEZVE010000007.1"/>
</dbReference>
<evidence type="ECO:0000259" key="5">
    <source>
        <dbReference type="PROSITE" id="PS01124"/>
    </source>
</evidence>
<evidence type="ECO:0000256" key="3">
    <source>
        <dbReference type="ARBA" id="ARBA00023163"/>
    </source>
</evidence>
<dbReference type="InterPro" id="IPR009057">
    <property type="entry name" value="Homeodomain-like_sf"/>
</dbReference>
<dbReference type="InterPro" id="IPR018060">
    <property type="entry name" value="HTH_AraC"/>
</dbReference>
<keyword evidence="1" id="KW-0805">Transcription regulation</keyword>
<feature type="compositionally biased region" description="Low complexity" evidence="4">
    <location>
        <begin position="323"/>
        <end position="347"/>
    </location>
</feature>
<dbReference type="InterPro" id="IPR050204">
    <property type="entry name" value="AraC_XylS_family_regulators"/>
</dbReference>
<feature type="region of interest" description="Disordered" evidence="4">
    <location>
        <begin position="320"/>
        <end position="380"/>
    </location>
</feature>
<dbReference type="Gene3D" id="1.10.10.60">
    <property type="entry name" value="Homeodomain-like"/>
    <property type="match status" value="1"/>
</dbReference>
<dbReference type="Proteomes" id="UP001550739">
    <property type="component" value="Unassembled WGS sequence"/>
</dbReference>
<keyword evidence="7" id="KW-1185">Reference proteome</keyword>
<evidence type="ECO:0000313" key="6">
    <source>
        <dbReference type="EMBL" id="MEU3781773.1"/>
    </source>
</evidence>
<keyword evidence="2" id="KW-0238">DNA-binding</keyword>
<comment type="caution">
    <text evidence="6">The sequence shown here is derived from an EMBL/GenBank/DDBJ whole genome shotgun (WGS) entry which is preliminary data.</text>
</comment>
<keyword evidence="3" id="KW-0804">Transcription</keyword>
<name>A0ABV2ZHI1_9ACTN</name>
<dbReference type="InterPro" id="IPR035418">
    <property type="entry name" value="AraC-bd_2"/>
</dbReference>
<dbReference type="SMART" id="SM00342">
    <property type="entry name" value="HTH_ARAC"/>
    <property type="match status" value="1"/>
</dbReference>
<dbReference type="PROSITE" id="PS00041">
    <property type="entry name" value="HTH_ARAC_FAMILY_1"/>
    <property type="match status" value="1"/>
</dbReference>
<evidence type="ECO:0000256" key="4">
    <source>
        <dbReference type="SAM" id="MobiDB-lite"/>
    </source>
</evidence>
<organism evidence="6 7">
    <name type="scientific">Streptomyces sp. 900129855</name>
    <dbReference type="NCBI Taxonomy" id="3155129"/>
    <lineage>
        <taxon>Bacteria</taxon>
        <taxon>Bacillati</taxon>
        <taxon>Actinomycetota</taxon>
        <taxon>Actinomycetes</taxon>
        <taxon>Kitasatosporales</taxon>
        <taxon>Streptomycetaceae</taxon>
        <taxon>Streptomyces</taxon>
    </lineage>
</organism>
<evidence type="ECO:0000256" key="1">
    <source>
        <dbReference type="ARBA" id="ARBA00023015"/>
    </source>
</evidence>
<feature type="compositionally biased region" description="Polar residues" evidence="4">
    <location>
        <begin position="369"/>
        <end position="380"/>
    </location>
</feature>
<dbReference type="EMBL" id="JBEZVE010000007">
    <property type="protein sequence ID" value="MEU3781773.1"/>
    <property type="molecule type" value="Genomic_DNA"/>
</dbReference>
<dbReference type="PANTHER" id="PTHR46796:SF6">
    <property type="entry name" value="ARAC SUBFAMILY"/>
    <property type="match status" value="1"/>
</dbReference>
<dbReference type="Pfam" id="PF14525">
    <property type="entry name" value="AraC_binding_2"/>
    <property type="match status" value="1"/>
</dbReference>
<dbReference type="PANTHER" id="PTHR46796">
    <property type="entry name" value="HTH-TYPE TRANSCRIPTIONAL ACTIVATOR RHAS-RELATED"/>
    <property type="match status" value="1"/>
</dbReference>
<feature type="domain" description="HTH araC/xylS-type" evidence="5">
    <location>
        <begin position="217"/>
        <end position="318"/>
    </location>
</feature>
<dbReference type="SUPFAM" id="SSF46689">
    <property type="entry name" value="Homeodomain-like"/>
    <property type="match status" value="1"/>
</dbReference>
<dbReference type="PROSITE" id="PS01124">
    <property type="entry name" value="HTH_ARAC_FAMILY_2"/>
    <property type="match status" value="1"/>
</dbReference>
<evidence type="ECO:0000256" key="2">
    <source>
        <dbReference type="ARBA" id="ARBA00023125"/>
    </source>
</evidence>
<sequence length="380" mass="41346">MLHESVFRTTDLPVDDRFEAWAERMGNTHAPMHLTSDRTADYHGHQRVIGLGDVTVWPATFDHLVFRRTPKLVRQSDPETYHLSLLLKGEGAADWGRQQAAYRMNDFHINSSSRSWEVFTGADSVTIVGLEVPRALVAVPGHRADRMLGTLLSGREGIGALLSQFLLQLVADTSPYQPSDAPRLGTVVSDLVTALFAHAADADLPLPPETHGRTLTLQAKTFIRRHLGDPGLTPAMVAAAHHISRSYLYRLFQAEGLTVASYIRDQRLENARRELTDPRLRALPIHAVAARWGFPRAAEFTRAFRTAYGLPPSELREQALNGAQPPARSALPPAASAVDAAQGAAVDAEVETGVETGVDAPPSRCGRSANDTPGASPASW</sequence>
<proteinExistence type="predicted"/>
<dbReference type="Pfam" id="PF12833">
    <property type="entry name" value="HTH_18"/>
    <property type="match status" value="1"/>
</dbReference>
<evidence type="ECO:0000313" key="7">
    <source>
        <dbReference type="Proteomes" id="UP001550739"/>
    </source>
</evidence>
<gene>
    <name evidence="6" type="ORF">AB0E89_14480</name>
</gene>
<accession>A0ABV2ZHI1</accession>